<dbReference type="InterPro" id="IPR007138">
    <property type="entry name" value="ABM_dom"/>
</dbReference>
<accession>A0A4V6Q5S7</accession>
<dbReference type="OrthoDB" id="5147144at2"/>
<gene>
    <name evidence="2" type="ORF">EV138_7001</name>
</gene>
<evidence type="ECO:0000259" key="1">
    <source>
        <dbReference type="Pfam" id="PF03992"/>
    </source>
</evidence>
<sequence length="93" mass="10387">MFVHLAVHHPKPEHSDELLASMHRVDAAAQGAAGLLQIGAWKDQRSDRLVGLALWESQEAFEASAERIFQAVADDPFDQWCQQPPDVFHLTQA</sequence>
<dbReference type="Gene3D" id="3.30.70.100">
    <property type="match status" value="1"/>
</dbReference>
<protein>
    <recommendedName>
        <fullName evidence="1">ABM domain-containing protein</fullName>
    </recommendedName>
</protein>
<proteinExistence type="predicted"/>
<dbReference type="InterPro" id="IPR011008">
    <property type="entry name" value="Dimeric_a/b-barrel"/>
</dbReference>
<dbReference type="Pfam" id="PF03992">
    <property type="entry name" value="ABM"/>
    <property type="match status" value="1"/>
</dbReference>
<dbReference type="RefSeq" id="WP_133984377.1">
    <property type="nucleotide sequence ID" value="NZ_SOCE01000002.1"/>
</dbReference>
<dbReference type="EMBL" id="SOCE01000002">
    <property type="protein sequence ID" value="TDU84523.1"/>
    <property type="molecule type" value="Genomic_DNA"/>
</dbReference>
<dbReference type="SUPFAM" id="SSF54909">
    <property type="entry name" value="Dimeric alpha+beta barrel"/>
    <property type="match status" value="1"/>
</dbReference>
<organism evidence="2 3">
    <name type="scientific">Kribbella voronezhensis</name>
    <dbReference type="NCBI Taxonomy" id="2512212"/>
    <lineage>
        <taxon>Bacteria</taxon>
        <taxon>Bacillati</taxon>
        <taxon>Actinomycetota</taxon>
        <taxon>Actinomycetes</taxon>
        <taxon>Propionibacteriales</taxon>
        <taxon>Kribbellaceae</taxon>
        <taxon>Kribbella</taxon>
    </lineage>
</organism>
<evidence type="ECO:0000313" key="2">
    <source>
        <dbReference type="EMBL" id="TDU84523.1"/>
    </source>
</evidence>
<reference evidence="2 3" key="1">
    <citation type="submission" date="2019-03" db="EMBL/GenBank/DDBJ databases">
        <title>Genomic Encyclopedia of Type Strains, Phase III (KMG-III): the genomes of soil and plant-associated and newly described type strains.</title>
        <authorList>
            <person name="Whitman W."/>
        </authorList>
    </citation>
    <scope>NUCLEOTIDE SEQUENCE [LARGE SCALE GENOMIC DNA]</scope>
    <source>
        <strain evidence="2 3">VKM Ac-2575</strain>
    </source>
</reference>
<dbReference type="Proteomes" id="UP000295151">
    <property type="component" value="Unassembled WGS sequence"/>
</dbReference>
<comment type="caution">
    <text evidence="2">The sequence shown here is derived from an EMBL/GenBank/DDBJ whole genome shotgun (WGS) entry which is preliminary data.</text>
</comment>
<evidence type="ECO:0000313" key="3">
    <source>
        <dbReference type="Proteomes" id="UP000295151"/>
    </source>
</evidence>
<name>A0A4V6Q5S7_9ACTN</name>
<feature type="domain" description="ABM" evidence="1">
    <location>
        <begin position="1"/>
        <end position="64"/>
    </location>
</feature>
<dbReference type="AlphaFoldDB" id="A0A4V6Q5S7"/>
<keyword evidence="3" id="KW-1185">Reference proteome</keyword>